<protein>
    <recommendedName>
        <fullName evidence="2">Anti-sigma-W factor RsiW</fullName>
    </recommendedName>
</protein>
<name>A0A198A450_9BACL</name>
<comment type="caution">
    <text evidence="5">The sequence shown here is derived from an EMBL/GenBank/DDBJ whole genome shotgun (WGS) entry which is preliminary data.</text>
</comment>
<comment type="similarity">
    <text evidence="1">Belongs to the zinc-associated anti-sigma factor (ZAS) superfamily. Anti-sigma-W factor family.</text>
</comment>
<dbReference type="STRING" id="1850517.A8708_09425"/>
<dbReference type="AlphaFoldDB" id="A0A198A450"/>
<keyword evidence="3" id="KW-0472">Membrane</keyword>
<dbReference type="Pfam" id="PF13490">
    <property type="entry name" value="zf-HC2"/>
    <property type="match status" value="1"/>
</dbReference>
<keyword evidence="3" id="KW-0812">Transmembrane</keyword>
<evidence type="ECO:0000256" key="3">
    <source>
        <dbReference type="SAM" id="Phobius"/>
    </source>
</evidence>
<evidence type="ECO:0000313" key="6">
    <source>
        <dbReference type="Proteomes" id="UP000078454"/>
    </source>
</evidence>
<evidence type="ECO:0000256" key="2">
    <source>
        <dbReference type="ARBA" id="ARBA00024438"/>
    </source>
</evidence>
<feature type="transmembrane region" description="Helical" evidence="3">
    <location>
        <begin position="129"/>
        <end position="155"/>
    </location>
</feature>
<gene>
    <name evidence="5" type="ORF">A8708_09425</name>
</gene>
<evidence type="ECO:0000259" key="4">
    <source>
        <dbReference type="Pfam" id="PF13490"/>
    </source>
</evidence>
<feature type="transmembrane region" description="Helical" evidence="3">
    <location>
        <begin position="85"/>
        <end position="109"/>
    </location>
</feature>
<accession>A0A198A450</accession>
<sequence length="169" mass="18707">MSNHIEDQLSAYMDNELSETERRQVEEHLDTCPECSELLSDLSGIRTQVFTVFHSIEAPEGFENKVINAIALKTTPENVSKGSNWLLFPVIGLLCFITIVLVVMGSYLFKFGSIMLKVAYNLIHVFGDILGSHTYIIAGLIGLSIVLIVASSISIKQVLKRSGFKGANW</sequence>
<dbReference type="Proteomes" id="UP000078454">
    <property type="component" value="Unassembled WGS sequence"/>
</dbReference>
<dbReference type="EMBL" id="LYPB01000078">
    <property type="protein sequence ID" value="OAS15902.1"/>
    <property type="molecule type" value="Genomic_DNA"/>
</dbReference>
<proteinExistence type="inferred from homology"/>
<dbReference type="RefSeq" id="WP_068667750.1">
    <property type="nucleotide sequence ID" value="NZ_LYPB01000078.1"/>
</dbReference>
<keyword evidence="3" id="KW-1133">Transmembrane helix</keyword>
<dbReference type="OrthoDB" id="64646at2"/>
<keyword evidence="6" id="KW-1185">Reference proteome</keyword>
<dbReference type="Gene3D" id="1.10.10.1320">
    <property type="entry name" value="Anti-sigma factor, zinc-finger domain"/>
    <property type="match status" value="1"/>
</dbReference>
<organism evidence="5 6">
    <name type="scientific">Paenibacillus oryzisoli</name>
    <dbReference type="NCBI Taxonomy" id="1850517"/>
    <lineage>
        <taxon>Bacteria</taxon>
        <taxon>Bacillati</taxon>
        <taxon>Bacillota</taxon>
        <taxon>Bacilli</taxon>
        <taxon>Bacillales</taxon>
        <taxon>Paenibacillaceae</taxon>
        <taxon>Paenibacillus</taxon>
    </lineage>
</organism>
<feature type="domain" description="Putative zinc-finger" evidence="4">
    <location>
        <begin position="5"/>
        <end position="35"/>
    </location>
</feature>
<evidence type="ECO:0000256" key="1">
    <source>
        <dbReference type="ARBA" id="ARBA00024353"/>
    </source>
</evidence>
<reference evidence="5 6" key="1">
    <citation type="submission" date="2016-05" db="EMBL/GenBank/DDBJ databases">
        <title>Paenibacillus sp. 1ZS3-15 nov., isolated from the rhizosphere soil.</title>
        <authorList>
            <person name="Zhang X.X."/>
            <person name="Zhang J."/>
        </authorList>
    </citation>
    <scope>NUCLEOTIDE SEQUENCE [LARGE SCALE GENOMIC DNA]</scope>
    <source>
        <strain evidence="5 6">1ZS3-15</strain>
    </source>
</reference>
<dbReference type="InterPro" id="IPR027383">
    <property type="entry name" value="Znf_put"/>
</dbReference>
<dbReference type="InterPro" id="IPR041916">
    <property type="entry name" value="Anti_sigma_zinc_sf"/>
</dbReference>
<evidence type="ECO:0000313" key="5">
    <source>
        <dbReference type="EMBL" id="OAS15902.1"/>
    </source>
</evidence>